<evidence type="ECO:0000256" key="2">
    <source>
        <dbReference type="ARBA" id="ARBA00023012"/>
    </source>
</evidence>
<dbReference type="OrthoDB" id="1948081at2"/>
<dbReference type="Gene3D" id="3.30.70.1110">
    <property type="entry name" value="Histidine kinase CheA-like, P2 response regulator-binding domain"/>
    <property type="match status" value="1"/>
</dbReference>
<evidence type="ECO:0000313" key="5">
    <source>
        <dbReference type="EMBL" id="RKO67503.1"/>
    </source>
</evidence>
<name>A0A494WX07_9FIRM</name>
<dbReference type="InterPro" id="IPR035891">
    <property type="entry name" value="CheY-binding_CheA"/>
</dbReference>
<protein>
    <recommendedName>
        <fullName evidence="4">HPt domain-containing protein</fullName>
    </recommendedName>
</protein>
<dbReference type="EMBL" id="RBWE01000001">
    <property type="protein sequence ID" value="RKO67503.1"/>
    <property type="molecule type" value="Genomic_DNA"/>
</dbReference>
<dbReference type="AlphaFoldDB" id="A0A494WX07"/>
<feature type="modified residue" description="Phosphohistidine" evidence="3">
    <location>
        <position position="49"/>
    </location>
</feature>
<keyword evidence="2" id="KW-0902">Two-component regulatory system</keyword>
<dbReference type="GO" id="GO:0000155">
    <property type="term" value="F:phosphorelay sensor kinase activity"/>
    <property type="evidence" value="ECO:0007669"/>
    <property type="project" value="InterPro"/>
</dbReference>
<evidence type="ECO:0000313" key="6">
    <source>
        <dbReference type="Proteomes" id="UP000271256"/>
    </source>
</evidence>
<dbReference type="InterPro" id="IPR051315">
    <property type="entry name" value="Bact_Chemotaxis_CheA"/>
</dbReference>
<dbReference type="CDD" id="cd00088">
    <property type="entry name" value="HPT"/>
    <property type="match status" value="1"/>
</dbReference>
<organism evidence="5 6">
    <name type="scientific">Desulfofundulus salinus</name>
    <dbReference type="NCBI Taxonomy" id="2419843"/>
    <lineage>
        <taxon>Bacteria</taxon>
        <taxon>Bacillati</taxon>
        <taxon>Bacillota</taxon>
        <taxon>Clostridia</taxon>
        <taxon>Eubacteriales</taxon>
        <taxon>Peptococcaceae</taxon>
        <taxon>Desulfofundulus</taxon>
    </lineage>
</organism>
<dbReference type="SUPFAM" id="SSF47226">
    <property type="entry name" value="Histidine-containing phosphotransfer domain, HPT domain"/>
    <property type="match status" value="1"/>
</dbReference>
<dbReference type="PANTHER" id="PTHR43395:SF10">
    <property type="entry name" value="CHEMOTAXIS PROTEIN CHEA"/>
    <property type="match status" value="1"/>
</dbReference>
<dbReference type="InterPro" id="IPR037052">
    <property type="entry name" value="CheA-like_P2_sf"/>
</dbReference>
<dbReference type="Gene3D" id="1.20.120.160">
    <property type="entry name" value="HPT domain"/>
    <property type="match status" value="1"/>
</dbReference>
<sequence>MYSEESLPYVEAFLEETAEQLQELESKLVFLEKNPTDRTCIDDIFRIAHNLKGNAATVGFEEMASLAHRMEDLLDGMRKGKISSSGEIIDTLLNSLDALKGLADKFCGKDEGVLELSNLVNKLEYLAHGGHDAGAHAGPKEILIKLEDSCDMKAARACVVIRALEELVEIIEVKPSFDEIKEHGFEGTEIKARFFARENLDTVNEALQAIPGVKAVELSGEEKTLNIRAGARLDLRIVEERFRNADRAVVDLTDLRELSPAALSWLLRISRLAKVKLILPQQPLSKKFLELLGLGESDNCSGTISGPATAKEA</sequence>
<reference evidence="5 6" key="1">
    <citation type="submission" date="2018-10" db="EMBL/GenBank/DDBJ databases">
        <authorList>
            <person name="Grouzdev D.S."/>
            <person name="Krutkina M.S."/>
            <person name="Tourova T.P."/>
            <person name="Nazina T.N."/>
        </authorList>
    </citation>
    <scope>NUCLEOTIDE SEQUENCE [LARGE SCALE GENOMIC DNA]</scope>
    <source>
        <strain evidence="5 6">435</strain>
    </source>
</reference>
<evidence type="ECO:0000256" key="3">
    <source>
        <dbReference type="PROSITE-ProRule" id="PRU00110"/>
    </source>
</evidence>
<dbReference type="RefSeq" id="WP_121451913.1">
    <property type="nucleotide sequence ID" value="NZ_RBWE01000001.1"/>
</dbReference>
<dbReference type="GO" id="GO:0005524">
    <property type="term" value="F:ATP binding"/>
    <property type="evidence" value="ECO:0007669"/>
    <property type="project" value="UniProtKB-KW"/>
</dbReference>
<dbReference type="InterPro" id="IPR010808">
    <property type="entry name" value="CheA_P2-bd"/>
</dbReference>
<gene>
    <name evidence="5" type="ORF">D7024_11400</name>
</gene>
<dbReference type="InterPro" id="IPR008207">
    <property type="entry name" value="Sig_transdc_His_kin_Hpt_dom"/>
</dbReference>
<dbReference type="Pfam" id="PF07194">
    <property type="entry name" value="P2"/>
    <property type="match status" value="1"/>
</dbReference>
<accession>A0A494WX07</accession>
<evidence type="ECO:0000256" key="1">
    <source>
        <dbReference type="ARBA" id="ARBA00022840"/>
    </source>
</evidence>
<dbReference type="Proteomes" id="UP000271256">
    <property type="component" value="Unassembled WGS sequence"/>
</dbReference>
<dbReference type="SMART" id="SM00073">
    <property type="entry name" value="HPT"/>
    <property type="match status" value="1"/>
</dbReference>
<keyword evidence="3" id="KW-0597">Phosphoprotein</keyword>
<keyword evidence="1" id="KW-0547">Nucleotide-binding</keyword>
<keyword evidence="1" id="KW-0067">ATP-binding</keyword>
<dbReference type="PANTHER" id="PTHR43395">
    <property type="entry name" value="SENSOR HISTIDINE KINASE CHEA"/>
    <property type="match status" value="1"/>
</dbReference>
<proteinExistence type="predicted"/>
<dbReference type="PROSITE" id="PS50894">
    <property type="entry name" value="HPT"/>
    <property type="match status" value="1"/>
</dbReference>
<keyword evidence="6" id="KW-1185">Reference proteome</keyword>
<dbReference type="InterPro" id="IPR036641">
    <property type="entry name" value="HPT_dom_sf"/>
</dbReference>
<dbReference type="SUPFAM" id="SSF55052">
    <property type="entry name" value="CheY-binding domain of CheA"/>
    <property type="match status" value="1"/>
</dbReference>
<comment type="caution">
    <text evidence="5">The sequence shown here is derived from an EMBL/GenBank/DDBJ whole genome shotgun (WGS) entry which is preliminary data.</text>
</comment>
<evidence type="ECO:0000259" key="4">
    <source>
        <dbReference type="PROSITE" id="PS50894"/>
    </source>
</evidence>
<dbReference type="Pfam" id="PF01627">
    <property type="entry name" value="Hpt"/>
    <property type="match status" value="1"/>
</dbReference>
<feature type="domain" description="HPt" evidence="4">
    <location>
        <begin position="2"/>
        <end position="106"/>
    </location>
</feature>